<dbReference type="AlphaFoldDB" id="A0A2G5IDA8"/>
<dbReference type="InterPro" id="IPR036249">
    <property type="entry name" value="Thioredoxin-like_sf"/>
</dbReference>
<dbReference type="SUPFAM" id="SSF47616">
    <property type="entry name" value="GST C-terminal domain-like"/>
    <property type="match status" value="1"/>
</dbReference>
<reference evidence="3 5" key="2">
    <citation type="submission" date="2023-09" db="EMBL/GenBank/DDBJ databases">
        <title>Complete-Gapless Cercospora beticola genome.</title>
        <authorList>
            <person name="Wyatt N.A."/>
            <person name="Spanner R.E."/>
            <person name="Bolton M.D."/>
        </authorList>
    </citation>
    <scope>NUCLEOTIDE SEQUENCE [LARGE SCALE GENOMIC DNA]</scope>
    <source>
        <strain evidence="3">Cb09-40</strain>
    </source>
</reference>
<dbReference type="OrthoDB" id="202840at2759"/>
<evidence type="ECO:0000313" key="2">
    <source>
        <dbReference type="EMBL" id="PIB02828.1"/>
    </source>
</evidence>
<organism evidence="2 4">
    <name type="scientific">Cercospora beticola</name>
    <name type="common">Sugarbeet leaf spot fungus</name>
    <dbReference type="NCBI Taxonomy" id="122368"/>
    <lineage>
        <taxon>Eukaryota</taxon>
        <taxon>Fungi</taxon>
        <taxon>Dikarya</taxon>
        <taxon>Ascomycota</taxon>
        <taxon>Pezizomycotina</taxon>
        <taxon>Dothideomycetes</taxon>
        <taxon>Dothideomycetidae</taxon>
        <taxon>Mycosphaerellales</taxon>
        <taxon>Mycosphaerellaceae</taxon>
        <taxon>Cercospora</taxon>
    </lineage>
</organism>
<dbReference type="InterPro" id="IPR004045">
    <property type="entry name" value="Glutathione_S-Trfase_N"/>
</dbReference>
<name>A0A2G5IDA8_CERBT</name>
<dbReference type="Gene3D" id="3.40.30.110">
    <property type="match status" value="2"/>
</dbReference>
<evidence type="ECO:0000313" key="3">
    <source>
        <dbReference type="EMBL" id="WPB04334.1"/>
    </source>
</evidence>
<gene>
    <name evidence="2" type="ORF">CB0940_11961</name>
    <name evidence="3" type="ORF">RHO25_008980</name>
</gene>
<dbReference type="SUPFAM" id="SSF52833">
    <property type="entry name" value="Thioredoxin-like"/>
    <property type="match status" value="1"/>
</dbReference>
<dbReference type="InterPro" id="IPR036282">
    <property type="entry name" value="Glutathione-S-Trfase_C_sf"/>
</dbReference>
<dbReference type="Pfam" id="PF13417">
    <property type="entry name" value="GST_N_3"/>
    <property type="match status" value="1"/>
</dbReference>
<dbReference type="Proteomes" id="UP001302367">
    <property type="component" value="Chromosome 5"/>
</dbReference>
<dbReference type="EMBL" id="CP134188">
    <property type="protein sequence ID" value="WPB04334.1"/>
    <property type="molecule type" value="Genomic_DNA"/>
</dbReference>
<feature type="domain" description="GST N-terminal" evidence="1">
    <location>
        <begin position="6"/>
        <end position="86"/>
    </location>
</feature>
<reference evidence="2 4" key="1">
    <citation type="submission" date="2015-10" db="EMBL/GenBank/DDBJ databases">
        <title>The cercosporin biosynthetic gene cluster was horizontally transferred to several fungal lineages and shown to be expanded in Cercospora beticola based on microsynteny with recipient genomes.</title>
        <authorList>
            <person name="De Jonge R."/>
            <person name="Ebert M.K."/>
            <person name="Suttle J.C."/>
            <person name="Jurick Ii W.M."/>
            <person name="Secor G.A."/>
            <person name="Thomma B.P."/>
            <person name="Van De Peer Y."/>
            <person name="Bolton M.D."/>
        </authorList>
    </citation>
    <scope>NUCLEOTIDE SEQUENCE [LARGE SCALE GENOMIC DNA]</scope>
    <source>
        <strain evidence="2 4">09-40</strain>
    </source>
</reference>
<sequence length="365" mass="41538">MPPTQPIVALFGYEMSTFTIKIRHILKLKQIPYTFVAVPTMMPRPLLRDNFHLTYRKIPVLAIGRELYCDTSLITEALEHFFPASEGYQSIYPRAQDGRDYRPLIRGFASYWTDRPLFRVTCGLMPASIWRSSFGTDRAQLIGHKLDPDKLEKKLPENLMKLDHQLSMVEPLFTTGTDGPWIFSTPTPSLADISLYYELLWGWDISSGEYTHSITMGGAENEKEAGMKPVFNAQRYPGVWGWYQRMKRYFDEMPDTEQDRSKEVEAVLAQMREAPALGKRSLLLPTPRSVIEDLCNRTGLKEGALVSVAPDDTGRDDPTIGTLIALSPEEVVIKPKPLEQRATVETRIHFPMLGFVVRPVKEANL</sequence>
<dbReference type="InterPro" id="IPR058268">
    <property type="entry name" value="DUF7962"/>
</dbReference>
<dbReference type="Pfam" id="PF25907">
    <property type="entry name" value="DUF7962"/>
    <property type="match status" value="1"/>
</dbReference>
<evidence type="ECO:0000259" key="1">
    <source>
        <dbReference type="PROSITE" id="PS50404"/>
    </source>
</evidence>
<dbReference type="EMBL" id="LKMD01000099">
    <property type="protein sequence ID" value="PIB02828.1"/>
    <property type="molecule type" value="Genomic_DNA"/>
</dbReference>
<evidence type="ECO:0000313" key="4">
    <source>
        <dbReference type="Proteomes" id="UP000230605"/>
    </source>
</evidence>
<accession>A0A2G5IDA8</accession>
<dbReference type="PROSITE" id="PS50404">
    <property type="entry name" value="GST_NTER"/>
    <property type="match status" value="1"/>
</dbReference>
<protein>
    <recommendedName>
        <fullName evidence="1">GST N-terminal domain-containing protein</fullName>
    </recommendedName>
</protein>
<dbReference type="CDD" id="cd00570">
    <property type="entry name" value="GST_N_family"/>
    <property type="match status" value="1"/>
</dbReference>
<dbReference type="Proteomes" id="UP000230605">
    <property type="component" value="Chromosome 10"/>
</dbReference>
<evidence type="ECO:0000313" key="5">
    <source>
        <dbReference type="Proteomes" id="UP001302367"/>
    </source>
</evidence>
<keyword evidence="5" id="KW-1185">Reference proteome</keyword>
<proteinExistence type="predicted"/>